<organism evidence="6 7">
    <name type="scientific">Microbacterium pygmaeum</name>
    <dbReference type="NCBI Taxonomy" id="370764"/>
    <lineage>
        <taxon>Bacteria</taxon>
        <taxon>Bacillati</taxon>
        <taxon>Actinomycetota</taxon>
        <taxon>Actinomycetes</taxon>
        <taxon>Micrococcales</taxon>
        <taxon>Microbacteriaceae</taxon>
        <taxon>Microbacterium</taxon>
    </lineage>
</organism>
<dbReference type="Gene3D" id="3.40.190.10">
    <property type="entry name" value="Periplasmic binding protein-like II"/>
    <property type="match status" value="1"/>
</dbReference>
<dbReference type="Proteomes" id="UP000199009">
    <property type="component" value="Chromosome I"/>
</dbReference>
<comment type="similarity">
    <text evidence="2">Belongs to the bacterial solute-binding protein 1 family.</text>
</comment>
<dbReference type="OrthoDB" id="1650177at2"/>
<gene>
    <name evidence="6" type="ORF">SAMN04489810_0197</name>
</gene>
<dbReference type="STRING" id="370764.SAMN04489810_0197"/>
<dbReference type="GO" id="GO:0030313">
    <property type="term" value="C:cell envelope"/>
    <property type="evidence" value="ECO:0007669"/>
    <property type="project" value="UniProtKB-SubCell"/>
</dbReference>
<keyword evidence="4 5" id="KW-0732">Signal</keyword>
<evidence type="ECO:0000313" key="7">
    <source>
        <dbReference type="Proteomes" id="UP000199009"/>
    </source>
</evidence>
<name>A0A1G7TY69_9MICO</name>
<dbReference type="Pfam" id="PF01547">
    <property type="entry name" value="SBP_bac_1"/>
    <property type="match status" value="1"/>
</dbReference>
<dbReference type="EMBL" id="LT629692">
    <property type="protein sequence ID" value="SDG40213.1"/>
    <property type="molecule type" value="Genomic_DNA"/>
</dbReference>
<accession>A0A1G7TY69</accession>
<feature type="chain" id="PRO_5009242677" evidence="5">
    <location>
        <begin position="25"/>
        <end position="424"/>
    </location>
</feature>
<feature type="signal peptide" evidence="5">
    <location>
        <begin position="1"/>
        <end position="24"/>
    </location>
</feature>
<evidence type="ECO:0000256" key="2">
    <source>
        <dbReference type="ARBA" id="ARBA00008520"/>
    </source>
</evidence>
<evidence type="ECO:0000256" key="3">
    <source>
        <dbReference type="ARBA" id="ARBA00022448"/>
    </source>
</evidence>
<sequence>MRGKFAAAALGSAMLVALTGCAGAAPGTDDSADGELSGELTYAIWDERQQPAMEAMAAAFTEQHPDVSISVEVTPFSQYWTKLQTQGSAKELPDVFWMNGPNAKVYAPSGLLEPIDALVESGEVDPSNYPEALNELYTLDGTQWGVPKDFDTIGVWYNTALLAKAGVAEPTADWTWDDFAVAAQTVSDTLAAEGTYGVVAELTGQQSYYDTIFQAGGYVISDDMKKSGYDDPKTIAGLQYWTDLIASGASPSVQQLSDTLPNQWFTSGKAAFYWAGSWLASEIAASPVAADVKTAPMPVEEKAATVIHGVANVIAADGKNKAAAAAFQAYLGSEDAALISADMRAAIPAFNGTQQAWVDSEPTFGLQMFLDATEYAVPDPESYNTTAWRELEYELLPQAFSGERPTEEVAKELAERMNELLAEE</sequence>
<dbReference type="AlphaFoldDB" id="A0A1G7TY69"/>
<dbReference type="PANTHER" id="PTHR43649">
    <property type="entry name" value="ARABINOSE-BINDING PROTEIN-RELATED"/>
    <property type="match status" value="1"/>
</dbReference>
<evidence type="ECO:0000256" key="1">
    <source>
        <dbReference type="ARBA" id="ARBA00004196"/>
    </source>
</evidence>
<evidence type="ECO:0000313" key="6">
    <source>
        <dbReference type="EMBL" id="SDG40213.1"/>
    </source>
</evidence>
<comment type="subcellular location">
    <subcellularLocation>
        <location evidence="1">Cell envelope</location>
    </subcellularLocation>
</comment>
<dbReference type="SUPFAM" id="SSF53850">
    <property type="entry name" value="Periplasmic binding protein-like II"/>
    <property type="match status" value="1"/>
</dbReference>
<dbReference type="CDD" id="cd13585">
    <property type="entry name" value="PBP2_TMBP_like"/>
    <property type="match status" value="1"/>
</dbReference>
<proteinExistence type="inferred from homology"/>
<keyword evidence="3" id="KW-0813">Transport</keyword>
<reference evidence="6 7" key="1">
    <citation type="submission" date="2016-10" db="EMBL/GenBank/DDBJ databases">
        <authorList>
            <person name="de Groot N.N."/>
        </authorList>
    </citation>
    <scope>NUCLEOTIDE SEQUENCE [LARGE SCALE GENOMIC DNA]</scope>
    <source>
        <strain evidence="6 7">DSM 23142</strain>
    </source>
</reference>
<evidence type="ECO:0000256" key="5">
    <source>
        <dbReference type="SAM" id="SignalP"/>
    </source>
</evidence>
<dbReference type="PROSITE" id="PS51257">
    <property type="entry name" value="PROKAR_LIPOPROTEIN"/>
    <property type="match status" value="1"/>
</dbReference>
<dbReference type="InterPro" id="IPR050490">
    <property type="entry name" value="Bact_solute-bd_prot1"/>
</dbReference>
<dbReference type="PANTHER" id="PTHR43649:SF31">
    <property type="entry name" value="SN-GLYCEROL-3-PHOSPHATE-BINDING PERIPLASMIC PROTEIN UGPB"/>
    <property type="match status" value="1"/>
</dbReference>
<protein>
    <submittedName>
        <fullName evidence="6">Carbohydrate ABC transporter substrate-binding protein, CUT1 family</fullName>
    </submittedName>
</protein>
<dbReference type="RefSeq" id="WP_091485085.1">
    <property type="nucleotide sequence ID" value="NZ_LT629692.1"/>
</dbReference>
<dbReference type="InterPro" id="IPR006059">
    <property type="entry name" value="SBP"/>
</dbReference>
<evidence type="ECO:0000256" key="4">
    <source>
        <dbReference type="ARBA" id="ARBA00022729"/>
    </source>
</evidence>
<keyword evidence="7" id="KW-1185">Reference proteome</keyword>